<name>A0ACB8UQ20_9EURO</name>
<evidence type="ECO:0000313" key="1">
    <source>
        <dbReference type="EMBL" id="KAI2382821.1"/>
    </source>
</evidence>
<comment type="caution">
    <text evidence="1">The sequence shown here is derived from an EMBL/GenBank/DDBJ whole genome shotgun (WGS) entry which is preliminary data.</text>
</comment>
<reference evidence="1" key="1">
    <citation type="journal article" date="2022" name="bioRxiv">
        <title>Population genetic analysis of Ophidiomyces ophidiicola, the causative agent of snake fungal disease, indicates recent introductions to the USA.</title>
        <authorList>
            <person name="Ladner J.T."/>
            <person name="Palmer J.M."/>
            <person name="Ettinger C.L."/>
            <person name="Stajich J.E."/>
            <person name="Farrell T.M."/>
            <person name="Glorioso B.M."/>
            <person name="Lawson B."/>
            <person name="Price S.J."/>
            <person name="Stengle A.G."/>
            <person name="Grear D.A."/>
            <person name="Lorch J.M."/>
        </authorList>
    </citation>
    <scope>NUCLEOTIDE SEQUENCE</scope>
    <source>
        <strain evidence="1">NWHC 24266-5</strain>
    </source>
</reference>
<gene>
    <name evidence="1" type="ORF">LOY88_005717</name>
</gene>
<dbReference type="EMBL" id="JALBCA010000108">
    <property type="protein sequence ID" value="KAI2382821.1"/>
    <property type="molecule type" value="Genomic_DNA"/>
</dbReference>
<proteinExistence type="predicted"/>
<sequence length="453" mass="51147">MAGGFHPPPAVMASWPRPNYVNPPTRGEGVMIVALVLGVLMLIFVSLRVWVRFRVQREPGVDDYIVLAAVVRDPRYIAFQHATMFWSNGGVCLLVAGHWPHYYSLPDQPFTPRVSSYLGHAPEEFRPDSKAELDFTTFVCISLSCSQADSTVLIHLFFLSTSFLLSNILTKISILVLYLRVIKGTANKIFLHVVRVAIAILVLYGVSGVVLLCLMCQPLDAYWLQFDLLHPPKGYTCWDESILPMYAVFFNLCTDLMTTILPMFLFKQLKMPTREKLSLAAVFGVGFIVCISSIIRAYYYHYVFFKTYDITWLAYDVWMWTVVECHLGIIVACAPPLRPLFKRFLQTAIYGSYGDHSFGSRAKNSKIRDEEHDGSHSYALKEGMRRGKSTEWDKDSNSSSMPLERPAGSAGVTANNTNSKNNSSVHHNGILRTDNFEISYNQSPTPQETRAHV</sequence>
<organism evidence="1">
    <name type="scientific">Ophidiomyces ophidiicola</name>
    <dbReference type="NCBI Taxonomy" id="1387563"/>
    <lineage>
        <taxon>Eukaryota</taxon>
        <taxon>Fungi</taxon>
        <taxon>Dikarya</taxon>
        <taxon>Ascomycota</taxon>
        <taxon>Pezizomycotina</taxon>
        <taxon>Eurotiomycetes</taxon>
        <taxon>Eurotiomycetidae</taxon>
        <taxon>Onygenales</taxon>
        <taxon>Onygenaceae</taxon>
        <taxon>Ophidiomyces</taxon>
    </lineage>
</organism>
<protein>
    <submittedName>
        <fullName evidence="1">Uncharacterized protein</fullName>
    </submittedName>
</protein>
<accession>A0ACB8UQ20</accession>